<proteinExistence type="inferred from homology"/>
<dbReference type="GO" id="GO:0006886">
    <property type="term" value="P:intracellular protein transport"/>
    <property type="evidence" value="ECO:0007669"/>
    <property type="project" value="InterPro"/>
</dbReference>
<evidence type="ECO:0000313" key="12">
    <source>
        <dbReference type="Proteomes" id="UP000636800"/>
    </source>
</evidence>
<dbReference type="Gene3D" id="1.25.40.10">
    <property type="entry name" value="Tetratricopeptide repeat domain"/>
    <property type="match status" value="1"/>
</dbReference>
<keyword evidence="12" id="KW-1185">Reference proteome</keyword>
<comment type="subcellular location">
    <subcellularLocation>
        <location evidence="1">Cytoplasm</location>
        <location evidence="1">Myofibril</location>
        <location evidence="1">Sarcomere</location>
        <location evidence="1">A band</location>
    </subcellularLocation>
    <subcellularLocation>
        <location evidence="2">Cytoplasm</location>
        <location evidence="2">Myofibril</location>
        <location evidence="2">Sarcomere</location>
        <location evidence="2">Z line</location>
    </subcellularLocation>
</comment>
<dbReference type="PRINTS" id="PR00448">
    <property type="entry name" value="NSFATTACHMNT"/>
</dbReference>
<dbReference type="OrthoDB" id="1731724at2759"/>
<gene>
    <name evidence="11" type="ORF">HPP92_002132</name>
</gene>
<evidence type="ECO:0000256" key="2">
    <source>
        <dbReference type="ARBA" id="ARBA00004216"/>
    </source>
</evidence>
<evidence type="ECO:0000256" key="4">
    <source>
        <dbReference type="ARBA" id="ARBA00020768"/>
    </source>
</evidence>
<evidence type="ECO:0000256" key="7">
    <source>
        <dbReference type="PROSITE-ProRule" id="PRU00259"/>
    </source>
</evidence>
<evidence type="ECO:0000256" key="1">
    <source>
        <dbReference type="ARBA" id="ARBA00004161"/>
    </source>
</evidence>
<keyword evidence="8" id="KW-0802">TPR repeat</keyword>
<evidence type="ECO:0000256" key="9">
    <source>
        <dbReference type="SAM" id="Coils"/>
    </source>
</evidence>
<dbReference type="EMBL" id="JADCNL010000001">
    <property type="protein sequence ID" value="KAG0497441.1"/>
    <property type="molecule type" value="Genomic_DNA"/>
</dbReference>
<evidence type="ECO:0000256" key="5">
    <source>
        <dbReference type="ARBA" id="ARBA00022448"/>
    </source>
</evidence>
<dbReference type="GO" id="GO:0005774">
    <property type="term" value="C:vacuolar membrane"/>
    <property type="evidence" value="ECO:0007669"/>
    <property type="project" value="TreeGrafter"/>
</dbReference>
<feature type="repeat" description="ARM" evidence="7">
    <location>
        <begin position="307"/>
        <end position="346"/>
    </location>
</feature>
<dbReference type="Proteomes" id="UP000636800">
    <property type="component" value="Chromosome 1"/>
</dbReference>
<dbReference type="Gene3D" id="1.25.10.10">
    <property type="entry name" value="Leucine-rich Repeat Variant"/>
    <property type="match status" value="1"/>
</dbReference>
<dbReference type="GO" id="GO:0005483">
    <property type="term" value="F:soluble NSF attachment protein activity"/>
    <property type="evidence" value="ECO:0007669"/>
    <property type="project" value="TreeGrafter"/>
</dbReference>
<dbReference type="GO" id="GO:0035494">
    <property type="term" value="P:SNARE complex disassembly"/>
    <property type="evidence" value="ECO:0007669"/>
    <property type="project" value="TreeGrafter"/>
</dbReference>
<dbReference type="Pfam" id="PF00514">
    <property type="entry name" value="Arm"/>
    <property type="match status" value="1"/>
</dbReference>
<reference evidence="11 12" key="1">
    <citation type="journal article" date="2020" name="Nat. Food">
        <title>A phased Vanilla planifolia genome enables genetic improvement of flavour and production.</title>
        <authorList>
            <person name="Hasing T."/>
            <person name="Tang H."/>
            <person name="Brym M."/>
            <person name="Khazi F."/>
            <person name="Huang T."/>
            <person name="Chambers A.H."/>
        </authorList>
    </citation>
    <scope>NUCLEOTIDE SEQUENCE [LARGE SCALE GENOMIC DNA]</scope>
    <source>
        <tissue evidence="11">Leaf</tissue>
    </source>
</reference>
<keyword evidence="6" id="KW-0653">Protein transport</keyword>
<comment type="similarity">
    <text evidence="3">Belongs to the SNAP family.</text>
</comment>
<dbReference type="PANTHER" id="PTHR13768">
    <property type="entry name" value="SOLUBLE NSF ATTACHMENT PROTEIN SNAP"/>
    <property type="match status" value="1"/>
</dbReference>
<dbReference type="PANTHER" id="PTHR13768:SF8">
    <property type="entry name" value="ALPHA-SOLUBLE NSF ATTACHMENT PROTEIN"/>
    <property type="match status" value="1"/>
</dbReference>
<dbReference type="SMART" id="SM00185">
    <property type="entry name" value="ARM"/>
    <property type="match status" value="3"/>
</dbReference>
<accession>A0A835VI73</accession>
<dbReference type="InterPro" id="IPR000225">
    <property type="entry name" value="Armadillo"/>
</dbReference>
<dbReference type="PROSITE" id="PS50176">
    <property type="entry name" value="ARM_REPEAT"/>
    <property type="match status" value="2"/>
</dbReference>
<protein>
    <recommendedName>
        <fullName evidence="4">Protein unc-45 homolog B</fullName>
    </recommendedName>
</protein>
<dbReference type="SMART" id="SM00028">
    <property type="entry name" value="TPR"/>
    <property type="match status" value="2"/>
</dbReference>
<dbReference type="Pfam" id="PF14938">
    <property type="entry name" value="SNAP"/>
    <property type="match status" value="1"/>
</dbReference>
<evidence type="ECO:0000256" key="10">
    <source>
        <dbReference type="SAM" id="MobiDB-lite"/>
    </source>
</evidence>
<dbReference type="CDD" id="cd15832">
    <property type="entry name" value="SNAP"/>
    <property type="match status" value="1"/>
</dbReference>
<dbReference type="InterPro" id="IPR019734">
    <property type="entry name" value="TPR_rpt"/>
</dbReference>
<dbReference type="SUPFAM" id="SSF48452">
    <property type="entry name" value="TPR-like"/>
    <property type="match status" value="1"/>
</dbReference>
<keyword evidence="9" id="KW-0175">Coiled coil</keyword>
<comment type="caution">
    <text evidence="11">The sequence shown here is derived from an EMBL/GenBank/DDBJ whole genome shotgun (WGS) entry which is preliminary data.</text>
</comment>
<dbReference type="AlphaFoldDB" id="A0A835VI73"/>
<dbReference type="InterPro" id="IPR000744">
    <property type="entry name" value="NSF_attach"/>
</dbReference>
<dbReference type="SUPFAM" id="SSF48371">
    <property type="entry name" value="ARM repeat"/>
    <property type="match status" value="1"/>
</dbReference>
<feature type="coiled-coil region" evidence="9">
    <location>
        <begin position="182"/>
        <end position="216"/>
    </location>
</feature>
<keyword evidence="5" id="KW-0813">Transport</keyword>
<name>A0A835VI73_VANPL</name>
<dbReference type="InterPro" id="IPR011989">
    <property type="entry name" value="ARM-like"/>
</dbReference>
<dbReference type="InterPro" id="IPR011990">
    <property type="entry name" value="TPR-like_helical_dom_sf"/>
</dbReference>
<evidence type="ECO:0000256" key="6">
    <source>
        <dbReference type="ARBA" id="ARBA00022927"/>
    </source>
</evidence>
<evidence type="ECO:0000256" key="3">
    <source>
        <dbReference type="ARBA" id="ARBA00010050"/>
    </source>
</evidence>
<evidence type="ECO:0000313" key="11">
    <source>
        <dbReference type="EMBL" id="KAG0497441.1"/>
    </source>
</evidence>
<feature type="repeat" description="ARM" evidence="7">
    <location>
        <begin position="266"/>
        <end position="308"/>
    </location>
</feature>
<sequence length="606" mass="68591">MGNGSATTLFTVGSQFWRAMKVENMVKLKEEFDYKSLCRRLDIELDKLIAENERQRKCFEDEIERIKAEAQIHASETERNYRILLENERVKYQHDYMDSIKKLEEKWMVNQQISGKEKSRMNNHGGCLESEEVFVPRTSDGVNDVKQLLETENPSNQSSDEVSSLSQAGQRKRSEAAGNAEIIRLRKLLESESNQKAKLEEEITILKNQLLQLSFEADETRRSLDRGEPGKVFSGLDAMMSQARSSQPRDYANGQKASIAKLFEQVGLQKILSLLESEDTDVRIHAVKVVANLAAEESNQEKIVEAGGLTSLLMLLRSSEDEMIRRVAAGAIANLAMNETNQELIMELDDRLQTRLRAEGGIKALLGMVRCGHPDVLAQVARGIANFAKCESRASTQEVNAKDMICEGALWELVRISHAEECFNKVVNLFLENGRLNMTARYCKELGESYELQQDFRKAIDYLERAADLFENEEVTSSANQYKKKVAHLAAQLEQYPKAIEIFEETARQSVHSNLLRHSVKGILLNSEICELCKGDVEIDPAFAGTHEHKLLTDLAAAVDEEDVEKFTGSIKDFDGITRLDPWKTALLLRAKNKLHEKKNEEDDLT</sequence>
<dbReference type="PROSITE" id="PS50005">
    <property type="entry name" value="TPR"/>
    <property type="match status" value="1"/>
</dbReference>
<evidence type="ECO:0000256" key="8">
    <source>
        <dbReference type="PROSITE-ProRule" id="PRU00339"/>
    </source>
</evidence>
<feature type="region of interest" description="Disordered" evidence="10">
    <location>
        <begin position="151"/>
        <end position="173"/>
    </location>
</feature>
<dbReference type="InterPro" id="IPR016024">
    <property type="entry name" value="ARM-type_fold"/>
</dbReference>
<dbReference type="GO" id="GO:0031201">
    <property type="term" value="C:SNARE complex"/>
    <property type="evidence" value="ECO:0007669"/>
    <property type="project" value="TreeGrafter"/>
</dbReference>
<organism evidence="11 12">
    <name type="scientific">Vanilla planifolia</name>
    <name type="common">Vanilla</name>
    <dbReference type="NCBI Taxonomy" id="51239"/>
    <lineage>
        <taxon>Eukaryota</taxon>
        <taxon>Viridiplantae</taxon>
        <taxon>Streptophyta</taxon>
        <taxon>Embryophyta</taxon>
        <taxon>Tracheophyta</taxon>
        <taxon>Spermatophyta</taxon>
        <taxon>Magnoliopsida</taxon>
        <taxon>Liliopsida</taxon>
        <taxon>Asparagales</taxon>
        <taxon>Orchidaceae</taxon>
        <taxon>Vanilloideae</taxon>
        <taxon>Vanilleae</taxon>
        <taxon>Vanilla</taxon>
    </lineage>
</organism>
<dbReference type="GO" id="GO:0019905">
    <property type="term" value="F:syntaxin binding"/>
    <property type="evidence" value="ECO:0007669"/>
    <property type="project" value="TreeGrafter"/>
</dbReference>
<feature type="repeat" description="TPR" evidence="8">
    <location>
        <begin position="440"/>
        <end position="473"/>
    </location>
</feature>
<feature type="compositionally biased region" description="Polar residues" evidence="10">
    <location>
        <begin position="151"/>
        <end position="169"/>
    </location>
</feature>